<evidence type="ECO:0000313" key="4">
    <source>
        <dbReference type="Proteomes" id="UP000289738"/>
    </source>
</evidence>
<evidence type="ECO:0000256" key="2">
    <source>
        <dbReference type="SAM" id="Phobius"/>
    </source>
</evidence>
<gene>
    <name evidence="3" type="ORF">Ahy_B09g094558</name>
</gene>
<organism evidence="3 4">
    <name type="scientific">Arachis hypogaea</name>
    <name type="common">Peanut</name>
    <dbReference type="NCBI Taxonomy" id="3818"/>
    <lineage>
        <taxon>Eukaryota</taxon>
        <taxon>Viridiplantae</taxon>
        <taxon>Streptophyta</taxon>
        <taxon>Embryophyta</taxon>
        <taxon>Tracheophyta</taxon>
        <taxon>Spermatophyta</taxon>
        <taxon>Magnoliopsida</taxon>
        <taxon>eudicotyledons</taxon>
        <taxon>Gunneridae</taxon>
        <taxon>Pentapetalae</taxon>
        <taxon>rosids</taxon>
        <taxon>fabids</taxon>
        <taxon>Fabales</taxon>
        <taxon>Fabaceae</taxon>
        <taxon>Papilionoideae</taxon>
        <taxon>50 kb inversion clade</taxon>
        <taxon>dalbergioids sensu lato</taxon>
        <taxon>Dalbergieae</taxon>
        <taxon>Pterocarpus clade</taxon>
        <taxon>Arachis</taxon>
    </lineage>
</organism>
<keyword evidence="4" id="KW-1185">Reference proteome</keyword>
<name>A0A444XBI7_ARAHY</name>
<keyword evidence="2" id="KW-1133">Transmembrane helix</keyword>
<reference evidence="3 4" key="1">
    <citation type="submission" date="2019-01" db="EMBL/GenBank/DDBJ databases">
        <title>Sequencing of cultivated peanut Arachis hypogaea provides insights into genome evolution and oil improvement.</title>
        <authorList>
            <person name="Chen X."/>
        </authorList>
    </citation>
    <scope>NUCLEOTIDE SEQUENCE [LARGE SCALE GENOMIC DNA]</scope>
    <source>
        <strain evidence="4">cv. Fuhuasheng</strain>
        <tissue evidence="3">Leaves</tissue>
    </source>
</reference>
<dbReference type="PANTHER" id="PTHR37263:SF2">
    <property type="entry name" value="EXPRESSED PROTEIN"/>
    <property type="match status" value="1"/>
</dbReference>
<dbReference type="PANTHER" id="PTHR37263">
    <property type="entry name" value="EXPRESSED PROTEIN"/>
    <property type="match status" value="1"/>
</dbReference>
<evidence type="ECO:0000256" key="1">
    <source>
        <dbReference type="SAM" id="Coils"/>
    </source>
</evidence>
<keyword evidence="1" id="KW-0175">Coiled coil</keyword>
<evidence type="ECO:0000313" key="3">
    <source>
        <dbReference type="EMBL" id="RYQ87074.1"/>
    </source>
</evidence>
<accession>A0A444XBI7</accession>
<proteinExistence type="predicted"/>
<feature type="transmembrane region" description="Helical" evidence="2">
    <location>
        <begin position="74"/>
        <end position="92"/>
    </location>
</feature>
<dbReference type="EMBL" id="SDMP01000019">
    <property type="protein sequence ID" value="RYQ87074.1"/>
    <property type="molecule type" value="Genomic_DNA"/>
</dbReference>
<comment type="caution">
    <text evidence="3">The sequence shown here is derived from an EMBL/GenBank/DDBJ whole genome shotgun (WGS) entry which is preliminary data.</text>
</comment>
<dbReference type="AlphaFoldDB" id="A0A444XBI7"/>
<feature type="coiled-coil region" evidence="1">
    <location>
        <begin position="18"/>
        <end position="48"/>
    </location>
</feature>
<protein>
    <submittedName>
        <fullName evidence="3">Uncharacterized protein</fullName>
    </submittedName>
</protein>
<dbReference type="Proteomes" id="UP000289738">
    <property type="component" value="Chromosome B09"/>
</dbReference>
<keyword evidence="2" id="KW-0472">Membrane</keyword>
<sequence>MHLWPSKNLRDSFKLSYIKRLEWNHHRMQQQKQQQKQKQKLLDDENQQQVQVEVDGDSASQNDGVSFASMCQDLILLLSCCYCCFCCGGIYLSNLTLTFLSFGPIFNLIARI</sequence>
<keyword evidence="2" id="KW-0812">Transmembrane</keyword>